<dbReference type="Proteomes" id="UP000189810">
    <property type="component" value="Chromosome I"/>
</dbReference>
<proteinExistence type="inferred from homology"/>
<dbReference type="InterPro" id="IPR009049">
    <property type="entry name" value="Argininosuccinate_lyase"/>
</dbReference>
<dbReference type="FunFam" id="1.10.275.10:FF:000002">
    <property type="entry name" value="Argininosuccinate lyase"/>
    <property type="match status" value="1"/>
</dbReference>
<evidence type="ECO:0000313" key="10">
    <source>
        <dbReference type="EMBL" id="SHK21896.1"/>
    </source>
</evidence>
<dbReference type="Gene3D" id="1.10.275.10">
    <property type="entry name" value="Fumarase/aspartase (N-terminal domain)"/>
    <property type="match status" value="1"/>
</dbReference>
<feature type="domain" description="Fumarate lyase N-terminal" evidence="8">
    <location>
        <begin position="7"/>
        <end position="301"/>
    </location>
</feature>
<dbReference type="PANTHER" id="PTHR43814:SF1">
    <property type="entry name" value="ARGININOSUCCINATE LYASE"/>
    <property type="match status" value="1"/>
</dbReference>
<dbReference type="PRINTS" id="PR00149">
    <property type="entry name" value="FUMRATELYASE"/>
</dbReference>
<dbReference type="AlphaFoldDB" id="A0A1M6QNV1"/>
<keyword evidence="11" id="KW-1185">Reference proteome</keyword>
<evidence type="ECO:0000256" key="3">
    <source>
        <dbReference type="ARBA" id="ARBA00012338"/>
    </source>
</evidence>
<keyword evidence="5 7" id="KW-0028">Amino-acid biosynthesis</keyword>
<evidence type="ECO:0000256" key="1">
    <source>
        <dbReference type="ARBA" id="ARBA00000985"/>
    </source>
</evidence>
<keyword evidence="4 7" id="KW-0055">Arginine biosynthesis</keyword>
<dbReference type="GO" id="GO:0005829">
    <property type="term" value="C:cytosol"/>
    <property type="evidence" value="ECO:0007669"/>
    <property type="project" value="TreeGrafter"/>
</dbReference>
<dbReference type="FunFam" id="1.10.40.30:FF:000001">
    <property type="entry name" value="Argininosuccinate lyase"/>
    <property type="match status" value="1"/>
</dbReference>
<evidence type="ECO:0000256" key="4">
    <source>
        <dbReference type="ARBA" id="ARBA00022571"/>
    </source>
</evidence>
<evidence type="ECO:0000256" key="6">
    <source>
        <dbReference type="ARBA" id="ARBA00023239"/>
    </source>
</evidence>
<feature type="domain" description="Argininosuccinate lyase C-terminal" evidence="9">
    <location>
        <begin position="363"/>
        <end position="429"/>
    </location>
</feature>
<dbReference type="GO" id="GO:0042450">
    <property type="term" value="P:L-arginine biosynthetic process via ornithine"/>
    <property type="evidence" value="ECO:0007669"/>
    <property type="project" value="UniProtKB-UniRule"/>
</dbReference>
<dbReference type="Gene3D" id="1.10.40.30">
    <property type="entry name" value="Fumarase/aspartase (C-terminal domain)"/>
    <property type="match status" value="1"/>
</dbReference>
<dbReference type="OrthoDB" id="9769623at2"/>
<dbReference type="InterPro" id="IPR029419">
    <property type="entry name" value="Arg_succ_lyase_C"/>
</dbReference>
<dbReference type="NCBIfam" id="TIGR00838">
    <property type="entry name" value="argH"/>
    <property type="match status" value="1"/>
</dbReference>
<evidence type="ECO:0000256" key="2">
    <source>
        <dbReference type="ARBA" id="ARBA00004941"/>
    </source>
</evidence>
<dbReference type="Gene3D" id="1.20.200.10">
    <property type="entry name" value="Fumarase/aspartase (Central domain)"/>
    <property type="match status" value="1"/>
</dbReference>
<accession>A0A1M6QNV1</accession>
<dbReference type="EC" id="4.3.2.1" evidence="3 7"/>
<evidence type="ECO:0000259" key="9">
    <source>
        <dbReference type="Pfam" id="PF14698"/>
    </source>
</evidence>
<sequence length="457" mass="51671">MEKPWEGRFSEKTDEFVERFTQSVSFDRRLALEDIRQSIAHVKTLQKAGVLTQDEAKAIVEGLNKIAEEIEKGGFEFKESLEDVHMNIEFALAERIGQVGKKLHTGRSRNDQVATDERLHIKGQILEILELLKGLRKALVKLAQNTVDVIVPSYTHLQKAQPIRLAHYFLAYREMFLCDEERFMLAYKMADRSPLGSGAVAGVDFPLDRFFTAHELGFNRVLRNSIQATADRDYILDVLYACASTGMHLSRLAEDLILWSSEEFGFVELPDRLCTGSSIMPQKKNPDVLELIRGKTGRLYGNLMSLLTTLKGLPMAYNRDLQEDKEPLFDSLDTIKACIKAMTLVLDGLTIKADRMQQQAGGFSLMTDLANYLVQKGLPFREAHSVAGKITSYLLKEGKKPEELTLEELKSFSSLYEEDALKLLDPRVSADRRNTYGGTSKEQVQKQVEIAIREEGL</sequence>
<dbReference type="InterPro" id="IPR000362">
    <property type="entry name" value="Fumarate_lyase_fam"/>
</dbReference>
<dbReference type="InterPro" id="IPR022761">
    <property type="entry name" value="Fumarate_lyase_N"/>
</dbReference>
<dbReference type="InterPro" id="IPR024083">
    <property type="entry name" value="Fumarase/histidase_N"/>
</dbReference>
<evidence type="ECO:0000256" key="7">
    <source>
        <dbReference type="HAMAP-Rule" id="MF_00006"/>
    </source>
</evidence>
<reference evidence="10 11" key="1">
    <citation type="submission" date="2016-11" db="EMBL/GenBank/DDBJ databases">
        <authorList>
            <person name="Jaros S."/>
            <person name="Januszkiewicz K."/>
            <person name="Wedrychowicz H."/>
        </authorList>
    </citation>
    <scope>NUCLEOTIDE SEQUENCE [LARGE SCALE GENOMIC DNA]</scope>
    <source>
        <strain evidence="10 11">DSM 19557</strain>
    </source>
</reference>
<dbReference type="HAMAP" id="MF_00006">
    <property type="entry name" value="Arg_succ_lyase"/>
    <property type="match status" value="1"/>
</dbReference>
<dbReference type="InterPro" id="IPR020557">
    <property type="entry name" value="Fumarate_lyase_CS"/>
</dbReference>
<organism evidence="10 11">
    <name type="scientific">Thermocrinis minervae</name>
    <dbReference type="NCBI Taxonomy" id="381751"/>
    <lineage>
        <taxon>Bacteria</taxon>
        <taxon>Pseudomonadati</taxon>
        <taxon>Aquificota</taxon>
        <taxon>Aquificia</taxon>
        <taxon>Aquificales</taxon>
        <taxon>Aquificaceae</taxon>
        <taxon>Thermocrinis</taxon>
    </lineage>
</organism>
<dbReference type="PROSITE" id="PS00163">
    <property type="entry name" value="FUMARATE_LYASES"/>
    <property type="match status" value="1"/>
</dbReference>
<gene>
    <name evidence="7" type="primary">argH</name>
    <name evidence="10" type="ORF">SAMN05444391_0316</name>
</gene>
<name>A0A1M6QNV1_9AQUI</name>
<keyword evidence="6 7" id="KW-0456">Lyase</keyword>
<dbReference type="EMBL" id="LT670846">
    <property type="protein sequence ID" value="SHK21896.1"/>
    <property type="molecule type" value="Genomic_DNA"/>
</dbReference>
<dbReference type="STRING" id="381751.SAMN05444391_0316"/>
<dbReference type="InterPro" id="IPR008948">
    <property type="entry name" value="L-Aspartase-like"/>
</dbReference>
<dbReference type="Pfam" id="PF14698">
    <property type="entry name" value="ASL_C2"/>
    <property type="match status" value="1"/>
</dbReference>
<evidence type="ECO:0000256" key="5">
    <source>
        <dbReference type="ARBA" id="ARBA00022605"/>
    </source>
</evidence>
<evidence type="ECO:0000259" key="8">
    <source>
        <dbReference type="Pfam" id="PF00206"/>
    </source>
</evidence>
<keyword evidence="7" id="KW-0963">Cytoplasm</keyword>
<dbReference type="UniPathway" id="UPA00068">
    <property type="reaction ID" value="UER00114"/>
</dbReference>
<dbReference type="FunFam" id="1.20.200.10:FF:000015">
    <property type="entry name" value="argininosuccinate lyase isoform X2"/>
    <property type="match status" value="1"/>
</dbReference>
<comment type="subcellular location">
    <subcellularLocation>
        <location evidence="7">Cytoplasm</location>
    </subcellularLocation>
</comment>
<comment type="pathway">
    <text evidence="2 7">Amino-acid biosynthesis; L-arginine biosynthesis; L-arginine from L-ornithine and carbamoyl phosphate: step 3/3.</text>
</comment>
<dbReference type="RefSeq" id="WP_079653505.1">
    <property type="nucleotide sequence ID" value="NZ_LT670846.1"/>
</dbReference>
<dbReference type="PRINTS" id="PR00145">
    <property type="entry name" value="ARGSUCLYASE"/>
</dbReference>
<dbReference type="Pfam" id="PF00206">
    <property type="entry name" value="Lyase_1"/>
    <property type="match status" value="1"/>
</dbReference>
<dbReference type="CDD" id="cd01359">
    <property type="entry name" value="Argininosuccinate_lyase"/>
    <property type="match status" value="1"/>
</dbReference>
<comment type="similarity">
    <text evidence="7">Belongs to the lyase 1 family. Argininosuccinate lyase subfamily.</text>
</comment>
<dbReference type="PANTHER" id="PTHR43814">
    <property type="entry name" value="ARGININOSUCCINATE LYASE"/>
    <property type="match status" value="1"/>
</dbReference>
<comment type="catalytic activity">
    <reaction evidence="1 7">
        <text>2-(N(omega)-L-arginino)succinate = fumarate + L-arginine</text>
        <dbReference type="Rhea" id="RHEA:24020"/>
        <dbReference type="ChEBI" id="CHEBI:29806"/>
        <dbReference type="ChEBI" id="CHEBI:32682"/>
        <dbReference type="ChEBI" id="CHEBI:57472"/>
        <dbReference type="EC" id="4.3.2.1"/>
    </reaction>
</comment>
<protein>
    <recommendedName>
        <fullName evidence="3 7">Argininosuccinate lyase</fullName>
        <shortName evidence="7">ASAL</shortName>
        <ecNumber evidence="3 7">4.3.2.1</ecNumber>
    </recommendedName>
    <alternativeName>
        <fullName evidence="7">Arginosuccinase</fullName>
    </alternativeName>
</protein>
<dbReference type="GO" id="GO:0004056">
    <property type="term" value="F:argininosuccinate lyase activity"/>
    <property type="evidence" value="ECO:0007669"/>
    <property type="project" value="UniProtKB-UniRule"/>
</dbReference>
<evidence type="ECO:0000313" key="11">
    <source>
        <dbReference type="Proteomes" id="UP000189810"/>
    </source>
</evidence>
<dbReference type="SUPFAM" id="SSF48557">
    <property type="entry name" value="L-aspartase-like"/>
    <property type="match status" value="1"/>
</dbReference>